<organism evidence="9 10">
    <name type="scientific">Streptomyces smaragdinus</name>
    <dbReference type="NCBI Taxonomy" id="2585196"/>
    <lineage>
        <taxon>Bacteria</taxon>
        <taxon>Bacillati</taxon>
        <taxon>Actinomycetota</taxon>
        <taxon>Actinomycetes</taxon>
        <taxon>Kitasatosporales</taxon>
        <taxon>Streptomycetaceae</taxon>
        <taxon>Streptomyces</taxon>
    </lineage>
</organism>
<feature type="transmembrane region" description="Helical" evidence="7">
    <location>
        <begin position="7"/>
        <end position="33"/>
    </location>
</feature>
<feature type="region of interest" description="Disordered" evidence="6">
    <location>
        <begin position="408"/>
        <end position="429"/>
    </location>
</feature>
<gene>
    <name evidence="9" type="ORF">SRB5_68800</name>
</gene>
<feature type="transmembrane region" description="Helical" evidence="7">
    <location>
        <begin position="39"/>
        <end position="60"/>
    </location>
</feature>
<feature type="transmembrane region" description="Helical" evidence="7">
    <location>
        <begin position="147"/>
        <end position="167"/>
    </location>
</feature>
<evidence type="ECO:0000256" key="6">
    <source>
        <dbReference type="SAM" id="MobiDB-lite"/>
    </source>
</evidence>
<feature type="transmembrane region" description="Helical" evidence="7">
    <location>
        <begin position="261"/>
        <end position="281"/>
    </location>
</feature>
<dbReference type="InterPro" id="IPR011701">
    <property type="entry name" value="MFS"/>
</dbReference>
<keyword evidence="4 7" id="KW-1133">Transmembrane helix</keyword>
<dbReference type="Gene3D" id="1.20.1250.20">
    <property type="entry name" value="MFS general substrate transporter like domains"/>
    <property type="match status" value="1"/>
</dbReference>
<dbReference type="SUPFAM" id="SSF103473">
    <property type="entry name" value="MFS general substrate transporter"/>
    <property type="match status" value="1"/>
</dbReference>
<dbReference type="PROSITE" id="PS00216">
    <property type="entry name" value="SUGAR_TRANSPORT_1"/>
    <property type="match status" value="1"/>
</dbReference>
<dbReference type="Proteomes" id="UP000466345">
    <property type="component" value="Unassembled WGS sequence"/>
</dbReference>
<evidence type="ECO:0000256" key="5">
    <source>
        <dbReference type="ARBA" id="ARBA00023136"/>
    </source>
</evidence>
<dbReference type="PROSITE" id="PS50850">
    <property type="entry name" value="MFS"/>
    <property type="match status" value="1"/>
</dbReference>
<evidence type="ECO:0000256" key="2">
    <source>
        <dbReference type="ARBA" id="ARBA00022475"/>
    </source>
</evidence>
<dbReference type="InterPro" id="IPR020846">
    <property type="entry name" value="MFS_dom"/>
</dbReference>
<dbReference type="GO" id="GO:0022857">
    <property type="term" value="F:transmembrane transporter activity"/>
    <property type="evidence" value="ECO:0007669"/>
    <property type="project" value="InterPro"/>
</dbReference>
<evidence type="ECO:0000313" key="9">
    <source>
        <dbReference type="EMBL" id="MQY16678.1"/>
    </source>
</evidence>
<evidence type="ECO:0000256" key="3">
    <source>
        <dbReference type="ARBA" id="ARBA00022692"/>
    </source>
</evidence>
<evidence type="ECO:0000259" key="8">
    <source>
        <dbReference type="PROSITE" id="PS50850"/>
    </source>
</evidence>
<evidence type="ECO:0000256" key="1">
    <source>
        <dbReference type="ARBA" id="ARBA00004651"/>
    </source>
</evidence>
<comment type="caution">
    <text evidence="9">The sequence shown here is derived from an EMBL/GenBank/DDBJ whole genome shotgun (WGS) entry which is preliminary data.</text>
</comment>
<dbReference type="PANTHER" id="PTHR23513">
    <property type="entry name" value="INTEGRAL MEMBRANE EFFLUX PROTEIN-RELATED"/>
    <property type="match status" value="1"/>
</dbReference>
<feature type="transmembrane region" description="Helical" evidence="7">
    <location>
        <begin position="96"/>
        <end position="113"/>
    </location>
</feature>
<dbReference type="OrthoDB" id="9793136at2"/>
<feature type="domain" description="Major facilitator superfamily (MFS) profile" evidence="8">
    <location>
        <begin position="6"/>
        <end position="403"/>
    </location>
</feature>
<reference evidence="9 10" key="1">
    <citation type="submission" date="2019-10" db="EMBL/GenBank/DDBJ databases">
        <title>Streptomyces smaragdinus sp. nov. and Streptomyces fabii sp. nov., isolated from the gut of fungus growing-termite Macrotermes natalensis.</title>
        <authorList>
            <person name="Schwitalla J."/>
            <person name="Benndorf R."/>
            <person name="Martin K."/>
            <person name="De Beer W."/>
            <person name="Kaster A.-K."/>
            <person name="Vollmers J."/>
            <person name="Poulsen M."/>
            <person name="Beemelmanns C."/>
        </authorList>
    </citation>
    <scope>NUCLEOTIDE SEQUENCE [LARGE SCALE GENOMIC DNA]</scope>
    <source>
        <strain evidence="9 10">RB5</strain>
    </source>
</reference>
<keyword evidence="3 7" id="KW-0812">Transmembrane</keyword>
<feature type="transmembrane region" description="Helical" evidence="7">
    <location>
        <begin position="223"/>
        <end position="241"/>
    </location>
</feature>
<dbReference type="EMBL" id="WEGJ01000065">
    <property type="protein sequence ID" value="MQY16678.1"/>
    <property type="molecule type" value="Genomic_DNA"/>
</dbReference>
<dbReference type="AlphaFoldDB" id="A0A7K0CTB4"/>
<dbReference type="Pfam" id="PF07690">
    <property type="entry name" value="MFS_1"/>
    <property type="match status" value="1"/>
</dbReference>
<proteinExistence type="predicted"/>
<protein>
    <submittedName>
        <fullName evidence="9">Putative multidrug-efflux transporter</fullName>
    </submittedName>
</protein>
<feature type="transmembrane region" description="Helical" evidence="7">
    <location>
        <begin position="352"/>
        <end position="371"/>
    </location>
</feature>
<sequence length="429" mass="44490">MTDRRPLAAVLTANVISVTGSSLSLIAVPLFVLETTGSAARMGLVAFFEGLALVVASVLGGPFIDRLGRRRVAFLTDLTGALATGLVPVLHAAGVLQYWMLCVLVAVVGLGRSPGEVARGVLMPHLADLAGRDLAKVAGYFESCRQLARLLGAPLAGVLIAAFGPTVALGVDAASFLASAALIAVGLRGLPQAAPVKDAPRVSLRTYRSELGEGFRFLRRTRLLLAIVLMVTVTNGLNHGWTSVLLPLHADTNLGGSVSMGLLAGIFGGGAVLGSLVYGHLAGRFRRWPVYTAAFLIDGAPRFFLAVLVPEFAPLALVMAVGGTAAGVLNPILGPLLFELVPEELRSRVQSVTQAGVMAVIPFAVLGTGLLTEAAGLTAGLLTLGGIYLATTLCPAIFPVWRTMDSLPSVSTTGPSRPTEAPPARRSRR</sequence>
<evidence type="ECO:0000313" key="10">
    <source>
        <dbReference type="Proteomes" id="UP000466345"/>
    </source>
</evidence>
<dbReference type="InterPro" id="IPR005829">
    <property type="entry name" value="Sugar_transporter_CS"/>
</dbReference>
<dbReference type="CDD" id="cd06173">
    <property type="entry name" value="MFS_MefA_like"/>
    <property type="match status" value="1"/>
</dbReference>
<dbReference type="PANTHER" id="PTHR23513:SF11">
    <property type="entry name" value="STAPHYLOFERRIN A TRANSPORTER"/>
    <property type="match status" value="1"/>
</dbReference>
<accession>A0A7K0CTB4</accession>
<feature type="transmembrane region" description="Helical" evidence="7">
    <location>
        <begin position="377"/>
        <end position="401"/>
    </location>
</feature>
<evidence type="ECO:0000256" key="7">
    <source>
        <dbReference type="SAM" id="Phobius"/>
    </source>
</evidence>
<keyword evidence="10" id="KW-1185">Reference proteome</keyword>
<comment type="subcellular location">
    <subcellularLocation>
        <location evidence="1">Cell membrane</location>
        <topology evidence="1">Multi-pass membrane protein</topology>
    </subcellularLocation>
</comment>
<name>A0A7K0CTB4_9ACTN</name>
<keyword evidence="2" id="KW-1003">Cell membrane</keyword>
<evidence type="ECO:0000256" key="4">
    <source>
        <dbReference type="ARBA" id="ARBA00022989"/>
    </source>
</evidence>
<dbReference type="GO" id="GO:0005886">
    <property type="term" value="C:plasma membrane"/>
    <property type="evidence" value="ECO:0007669"/>
    <property type="project" value="UniProtKB-SubCell"/>
</dbReference>
<keyword evidence="5 7" id="KW-0472">Membrane</keyword>
<dbReference type="InterPro" id="IPR036259">
    <property type="entry name" value="MFS_trans_sf"/>
</dbReference>
<dbReference type="RefSeq" id="WP_153457577.1">
    <property type="nucleotide sequence ID" value="NZ_WEGJ01000065.1"/>
</dbReference>